<keyword evidence="3" id="KW-0408">Iron</keyword>
<dbReference type="PROSITE" id="PS00198">
    <property type="entry name" value="4FE4S_FER_1"/>
    <property type="match status" value="2"/>
</dbReference>
<evidence type="ECO:0000256" key="1">
    <source>
        <dbReference type="ARBA" id="ARBA00022485"/>
    </source>
</evidence>
<evidence type="ECO:0000256" key="5">
    <source>
        <dbReference type="SAM" id="Phobius"/>
    </source>
</evidence>
<evidence type="ECO:0000256" key="3">
    <source>
        <dbReference type="ARBA" id="ARBA00023004"/>
    </source>
</evidence>
<comment type="caution">
    <text evidence="7">The sequence shown here is derived from an EMBL/GenBank/DDBJ whole genome shotgun (WGS) entry which is preliminary data.</text>
</comment>
<dbReference type="SUPFAM" id="SSF54862">
    <property type="entry name" value="4Fe-4S ferredoxins"/>
    <property type="match status" value="1"/>
</dbReference>
<name>A0ABQ9WQE1_9EUKA</name>
<keyword evidence="1" id="KW-0004">4Fe-4S</keyword>
<proteinExistence type="predicted"/>
<dbReference type="EMBL" id="JARBJD010000474">
    <property type="protein sequence ID" value="KAK2941689.1"/>
    <property type="molecule type" value="Genomic_DNA"/>
</dbReference>
<evidence type="ECO:0000256" key="2">
    <source>
        <dbReference type="ARBA" id="ARBA00022723"/>
    </source>
</evidence>
<dbReference type="Proteomes" id="UP001281761">
    <property type="component" value="Unassembled WGS sequence"/>
</dbReference>
<keyword evidence="4" id="KW-0411">Iron-sulfur</keyword>
<evidence type="ECO:0000313" key="8">
    <source>
        <dbReference type="Proteomes" id="UP001281761"/>
    </source>
</evidence>
<evidence type="ECO:0000259" key="6">
    <source>
        <dbReference type="PROSITE" id="PS51379"/>
    </source>
</evidence>
<keyword evidence="8" id="KW-1185">Reference proteome</keyword>
<sequence length="283" mass="31121">MEQPTGHEPSTAWIETDIDKRRLKRNNALRAPLSTVTCSSSSFSSNIRKGSITYAALEGVTPLLSNYHAALKEADIVGIGSYVSNLTIADGVAKLLTEEATPTSLFANMKYYFSFQFRKAEEVYNFGKTLIARLNSGYPSYMQIVTTTRHPADTKPGAGLGTIKIDADKCIKCYKCVTVCPYNALAKPEEGAAVKIPVWDADLCYGCGRCFNYCPVRAIRFPKVRSEQKEQYFWGRSDPKLITQPIPSILGVLSGAVPRTALAIPLVLVGCLGLYPVMRRKLC</sequence>
<dbReference type="Pfam" id="PF14697">
    <property type="entry name" value="Fer4_21"/>
    <property type="match status" value="1"/>
</dbReference>
<dbReference type="InterPro" id="IPR017900">
    <property type="entry name" value="4Fe4S_Fe_S_CS"/>
</dbReference>
<dbReference type="InterPro" id="IPR017896">
    <property type="entry name" value="4Fe4S_Fe-S-bd"/>
</dbReference>
<evidence type="ECO:0000256" key="4">
    <source>
        <dbReference type="ARBA" id="ARBA00023014"/>
    </source>
</evidence>
<feature type="domain" description="4Fe-4S ferredoxin-type" evidence="6">
    <location>
        <begin position="195"/>
        <end position="224"/>
    </location>
</feature>
<keyword evidence="5" id="KW-0472">Membrane</keyword>
<keyword evidence="5" id="KW-0812">Transmembrane</keyword>
<feature type="domain" description="4Fe-4S ferredoxin-type" evidence="6">
    <location>
        <begin position="161"/>
        <end position="190"/>
    </location>
</feature>
<dbReference type="Gene3D" id="3.30.70.20">
    <property type="match status" value="2"/>
</dbReference>
<dbReference type="InterPro" id="IPR050157">
    <property type="entry name" value="PSI_iron-sulfur_center"/>
</dbReference>
<feature type="transmembrane region" description="Helical" evidence="5">
    <location>
        <begin position="260"/>
        <end position="278"/>
    </location>
</feature>
<reference evidence="7 8" key="1">
    <citation type="journal article" date="2022" name="bioRxiv">
        <title>Genomics of Preaxostyla Flagellates Illuminates Evolutionary Transitions and the Path Towards Mitochondrial Loss.</title>
        <authorList>
            <person name="Novak L.V.F."/>
            <person name="Treitli S.C."/>
            <person name="Pyrih J."/>
            <person name="Halakuc P."/>
            <person name="Pipaliya S.V."/>
            <person name="Vacek V."/>
            <person name="Brzon O."/>
            <person name="Soukal P."/>
            <person name="Eme L."/>
            <person name="Dacks J.B."/>
            <person name="Karnkowska A."/>
            <person name="Elias M."/>
            <person name="Hampl V."/>
        </authorList>
    </citation>
    <scope>NUCLEOTIDE SEQUENCE [LARGE SCALE GENOMIC DNA]</scope>
    <source>
        <strain evidence="7">NAU3</strain>
        <tissue evidence="7">Gut</tissue>
    </source>
</reference>
<dbReference type="PANTHER" id="PTHR24960">
    <property type="entry name" value="PHOTOSYSTEM I IRON-SULFUR CENTER-RELATED"/>
    <property type="match status" value="1"/>
</dbReference>
<accession>A0ABQ9WQE1</accession>
<keyword evidence="5" id="KW-1133">Transmembrane helix</keyword>
<dbReference type="PANTHER" id="PTHR24960:SF79">
    <property type="entry name" value="PHOTOSYSTEM I IRON-SULFUR CENTER"/>
    <property type="match status" value="1"/>
</dbReference>
<protein>
    <recommendedName>
        <fullName evidence="6">4Fe-4S ferredoxin-type domain-containing protein</fullName>
    </recommendedName>
</protein>
<dbReference type="PROSITE" id="PS51379">
    <property type="entry name" value="4FE4S_FER_2"/>
    <property type="match status" value="2"/>
</dbReference>
<gene>
    <name evidence="7" type="ORF">BLNAU_23392</name>
</gene>
<keyword evidence="2" id="KW-0479">Metal-binding</keyword>
<evidence type="ECO:0000313" key="7">
    <source>
        <dbReference type="EMBL" id="KAK2941689.1"/>
    </source>
</evidence>
<organism evidence="7 8">
    <name type="scientific">Blattamonas nauphoetae</name>
    <dbReference type="NCBI Taxonomy" id="2049346"/>
    <lineage>
        <taxon>Eukaryota</taxon>
        <taxon>Metamonada</taxon>
        <taxon>Preaxostyla</taxon>
        <taxon>Oxymonadida</taxon>
        <taxon>Blattamonas</taxon>
    </lineage>
</organism>